<proteinExistence type="predicted"/>
<evidence type="ECO:0000313" key="2">
    <source>
        <dbReference type="EMBL" id="GBN43548.1"/>
    </source>
</evidence>
<organism evidence="3 4">
    <name type="scientific">Araneus ventricosus</name>
    <name type="common">Orbweaver spider</name>
    <name type="synonym">Epeira ventricosa</name>
    <dbReference type="NCBI Taxonomy" id="182803"/>
    <lineage>
        <taxon>Eukaryota</taxon>
        <taxon>Metazoa</taxon>
        <taxon>Ecdysozoa</taxon>
        <taxon>Arthropoda</taxon>
        <taxon>Chelicerata</taxon>
        <taxon>Arachnida</taxon>
        <taxon>Araneae</taxon>
        <taxon>Araneomorphae</taxon>
        <taxon>Entelegynae</taxon>
        <taxon>Araneoidea</taxon>
        <taxon>Araneidae</taxon>
        <taxon>Araneus</taxon>
    </lineage>
</organism>
<accession>A0A4Y2NVC7</accession>
<dbReference type="Proteomes" id="UP000499080">
    <property type="component" value="Unassembled WGS sequence"/>
</dbReference>
<protein>
    <submittedName>
        <fullName evidence="3">Uncharacterized protein</fullName>
    </submittedName>
</protein>
<reference evidence="3 4" key="1">
    <citation type="journal article" date="2019" name="Sci. Rep.">
        <title>Orb-weaving spider Araneus ventricosus genome elucidates the spidroin gene catalogue.</title>
        <authorList>
            <person name="Kono N."/>
            <person name="Nakamura H."/>
            <person name="Ohtoshi R."/>
            <person name="Moran D.A.P."/>
            <person name="Shinohara A."/>
            <person name="Yoshida Y."/>
            <person name="Fujiwara M."/>
            <person name="Mori M."/>
            <person name="Tomita M."/>
            <person name="Arakawa K."/>
        </authorList>
    </citation>
    <scope>NUCLEOTIDE SEQUENCE [LARGE SCALE GENOMIC DNA]</scope>
</reference>
<feature type="region of interest" description="Disordered" evidence="1">
    <location>
        <begin position="171"/>
        <end position="191"/>
    </location>
</feature>
<name>A0A4Y2NVC7_ARAVE</name>
<feature type="region of interest" description="Disordered" evidence="1">
    <location>
        <begin position="1164"/>
        <end position="1189"/>
    </location>
</feature>
<dbReference type="OrthoDB" id="6437722at2759"/>
<keyword evidence="4" id="KW-1185">Reference proteome</keyword>
<evidence type="ECO:0000313" key="4">
    <source>
        <dbReference type="Proteomes" id="UP000499080"/>
    </source>
</evidence>
<dbReference type="EMBL" id="BGPR01009984">
    <property type="protein sequence ID" value="GBN43555.1"/>
    <property type="molecule type" value="Genomic_DNA"/>
</dbReference>
<gene>
    <name evidence="2" type="ORF">AVEN_1894_1</name>
    <name evidence="3" type="ORF">AVEN_45346_1</name>
</gene>
<feature type="compositionally biased region" description="Low complexity" evidence="1">
    <location>
        <begin position="172"/>
        <end position="191"/>
    </location>
</feature>
<evidence type="ECO:0000256" key="1">
    <source>
        <dbReference type="SAM" id="MobiDB-lite"/>
    </source>
</evidence>
<sequence length="1415" mass="160311">MDLGFIDSPHLLTYVNYSPPSTKLKYRDELNLRYTLNHSYGTPVSANMASVKDSNFWSFIFVTDQSQNKVEKETGSDESSLNNVLIWNTKTMSPLSHGDLMPCNAEDEFSPFMSSSPNLEASRKVKTSQDLRSSIGELNRFVHNSYLQKPKNNSSENSTILDNDSLNFLNQGFDDGNSENNSSEDSTNFESDSLKVLNEESLKPLLSFHETAEISPQVSDSGNISLYPVSRNPGVLEKCIDVLGGESAVLSETSCTYVSAASNIDTCILHSIENNEVSYQFNAGESNNLSNTLAFFQTTKDEIVERDINIDLPFPLNKPCRKQFLESNLTILETPERRCSILNGKSEDTFEIPAKNLSEGDGHDSEFGIKHNMVRLENMTRMLQDMADSFEFENECGNTILEEDFTLFLNNELRQRPESVIKNEVTETFHIDVCDSTLGTKVIGFHPENTTNLMPEDVCGTKYQSCLRDSWDTDCGISASDKMITSINIRENLNFECDSGLYSKGSQFHPVNSTNMISENVCGVKCRSELRDSLQIDCGISISNNAITAPCVIENLEVEDFSPSLYATDQQIITTCNYIDQSGEQMTHIHDIKIPERKILPQIVVESFMKEESVLRNDFSSHAFTEIADRTLCTVESFRTEQTSLQVVSYRSKTLQASTTSMLEFSPDLDFIGKRKDFDHLELSARNVDLMLESNNENYSLNERDAKSVITATKKCLTFPSISYHHAKESEFAVCKKESNYKDTIFQSKVDENQEVSSEVDLDDFVSASEYYSSSSEVFYDLEEFYDMSDCGSSEKENCCTDIFRNCEVATPFPDFKNKSILQDIGTNRCKSQTSSATKNNSTSDLFNSNEPVIIKYLNEHTQEIEEMLIYPIEYHEKLIGEIGGKSLSRKEALEKLIERSKFYVGKPVGIILDVKDIRKKHKPMPEEGASSAELLKERNSERVNILAIKKSLTDFHDANALSGFASGGNIHCEKEIVRRRKEDHRSEDSRAFTVSCPRKLQQNETGISKEIQAESDNAIIPCHSNICKHPTVSHTNSAVYLRENTNVYSNDQKIVVSSVSKYRSKKGYCSPSPIQKLDAVSSKPNSDCQENKHKHWLHERKQPLKSVLNSRSIANSSKPSTFIIHSTKQREVRILRKAQRTDNFTCPVKPTLSELKRNLTHHSAGYSSSRAIQKYDSSSNKHLNNSHEKWLQKRELKGDLTHNSAGLPCSLAIQKYDSFSNKHLNNSQEKWFQKMNLPPRKRVNIDEIISSDFKTYFNSYAKRGGRLKSGSVISKSNSNYWLKKAGVVYDEKSLKIAEESFAEVARKKVVLNICDYMQFLIILSRREKICLADLVQRLKTADISGPTDAKYKVSTRACAKLQDAAENRHISYPRKSKDKQSEVNLFWLYFHIESLVNNENENNDNEKTKKDGRK</sequence>
<evidence type="ECO:0000313" key="3">
    <source>
        <dbReference type="EMBL" id="GBN43555.1"/>
    </source>
</evidence>
<comment type="caution">
    <text evidence="3">The sequence shown here is derived from an EMBL/GenBank/DDBJ whole genome shotgun (WGS) entry which is preliminary data.</text>
</comment>
<feature type="compositionally biased region" description="Polar residues" evidence="1">
    <location>
        <begin position="1166"/>
        <end position="1184"/>
    </location>
</feature>
<dbReference type="EMBL" id="BGPR01009983">
    <property type="protein sequence ID" value="GBN43548.1"/>
    <property type="molecule type" value="Genomic_DNA"/>
</dbReference>